<sequence>MTTAIEDRELNTELQELYLISKQWITDLDFLEGEIDFLKKLTAKLLVKTTRARELEKLLDIETAYTGLKKDMLNYLHHLEPLIMQTQQGFNLYLIENYASLKLRLDDALVNCHLVKNSIFECSRLQTKYNDTDLNIQENG</sequence>
<dbReference type="AlphaFoldDB" id="H1Y9J3"/>
<name>H1Y9J3_9SPHI</name>
<keyword evidence="2" id="KW-1185">Reference proteome</keyword>
<dbReference type="HOGENOM" id="CLU_1832908_0_0_10"/>
<dbReference type="eggNOG" id="ENOG502ZXR0">
    <property type="taxonomic scope" value="Bacteria"/>
</dbReference>
<organism evidence="1 2">
    <name type="scientific">Mucilaginibacter paludis DSM 18603</name>
    <dbReference type="NCBI Taxonomy" id="714943"/>
    <lineage>
        <taxon>Bacteria</taxon>
        <taxon>Pseudomonadati</taxon>
        <taxon>Bacteroidota</taxon>
        <taxon>Sphingobacteriia</taxon>
        <taxon>Sphingobacteriales</taxon>
        <taxon>Sphingobacteriaceae</taxon>
        <taxon>Mucilaginibacter</taxon>
    </lineage>
</organism>
<accession>H1Y9J3</accession>
<reference evidence="1" key="1">
    <citation type="submission" date="2011-09" db="EMBL/GenBank/DDBJ databases">
        <title>The permanent draft genome of Mucilaginibacter paludis DSM 18603.</title>
        <authorList>
            <consortium name="US DOE Joint Genome Institute (JGI-PGF)"/>
            <person name="Lucas S."/>
            <person name="Han J."/>
            <person name="Lapidus A."/>
            <person name="Bruce D."/>
            <person name="Goodwin L."/>
            <person name="Pitluck S."/>
            <person name="Peters L."/>
            <person name="Kyrpides N."/>
            <person name="Mavromatis K."/>
            <person name="Ivanova N."/>
            <person name="Mikhailova N."/>
            <person name="Held B."/>
            <person name="Detter J.C."/>
            <person name="Tapia R."/>
            <person name="Han C."/>
            <person name="Land M."/>
            <person name="Hauser L."/>
            <person name="Markowitz V."/>
            <person name="Cheng J.-F."/>
            <person name="Hugenholtz P."/>
            <person name="Woyke T."/>
            <person name="Wu D."/>
            <person name="Tindall B."/>
            <person name="Brambilla E."/>
            <person name="Klenk H.-P."/>
            <person name="Eisen J.A."/>
        </authorList>
    </citation>
    <scope>NUCLEOTIDE SEQUENCE [LARGE SCALE GENOMIC DNA]</scope>
    <source>
        <strain evidence="1">DSM 18603</strain>
    </source>
</reference>
<dbReference type="OrthoDB" id="768626at2"/>
<dbReference type="RefSeq" id="WP_008511503.1">
    <property type="nucleotide sequence ID" value="NZ_CM001403.1"/>
</dbReference>
<evidence type="ECO:0000313" key="1">
    <source>
        <dbReference type="EMBL" id="EHQ29998.1"/>
    </source>
</evidence>
<dbReference type="STRING" id="714943.Mucpa_5938"/>
<protein>
    <submittedName>
        <fullName evidence="1">Uncharacterized protein</fullName>
    </submittedName>
</protein>
<proteinExistence type="predicted"/>
<evidence type="ECO:0000313" key="2">
    <source>
        <dbReference type="Proteomes" id="UP000002774"/>
    </source>
</evidence>
<dbReference type="Proteomes" id="UP000002774">
    <property type="component" value="Chromosome"/>
</dbReference>
<dbReference type="EMBL" id="CM001403">
    <property type="protein sequence ID" value="EHQ29998.1"/>
    <property type="molecule type" value="Genomic_DNA"/>
</dbReference>
<gene>
    <name evidence="1" type="ORF">Mucpa_5938</name>
</gene>